<dbReference type="GO" id="GO:0005737">
    <property type="term" value="C:cytoplasm"/>
    <property type="evidence" value="ECO:0007669"/>
    <property type="project" value="TreeGrafter"/>
</dbReference>
<keyword evidence="2" id="KW-0067">ATP-binding</keyword>
<evidence type="ECO:0000313" key="4">
    <source>
        <dbReference type="EMBL" id="RKN71688.1"/>
    </source>
</evidence>
<evidence type="ECO:0000256" key="1">
    <source>
        <dbReference type="ARBA" id="ARBA00022741"/>
    </source>
</evidence>
<evidence type="ECO:0000313" key="5">
    <source>
        <dbReference type="Proteomes" id="UP000270343"/>
    </source>
</evidence>
<dbReference type="GO" id="GO:0004016">
    <property type="term" value="F:adenylate cyclase activity"/>
    <property type="evidence" value="ECO:0007669"/>
    <property type="project" value="TreeGrafter"/>
</dbReference>
<dbReference type="InterPro" id="IPR036388">
    <property type="entry name" value="WH-like_DNA-bd_sf"/>
</dbReference>
<dbReference type="SUPFAM" id="SSF48452">
    <property type="entry name" value="TPR-like"/>
    <property type="match status" value="1"/>
</dbReference>
<dbReference type="InterPro" id="IPR016032">
    <property type="entry name" value="Sig_transdc_resp-reg_C-effctor"/>
</dbReference>
<dbReference type="EMBL" id="RBAM01000006">
    <property type="protein sequence ID" value="RKN71688.1"/>
    <property type="molecule type" value="Genomic_DNA"/>
</dbReference>
<protein>
    <submittedName>
        <fullName evidence="4">Helix-turn-helix transcriptional regulator</fullName>
    </submittedName>
</protein>
<keyword evidence="1" id="KW-0547">Nucleotide-binding</keyword>
<dbReference type="PROSITE" id="PS50043">
    <property type="entry name" value="HTH_LUXR_2"/>
    <property type="match status" value="1"/>
</dbReference>
<dbReference type="CDD" id="cd06170">
    <property type="entry name" value="LuxR_C_like"/>
    <property type="match status" value="1"/>
</dbReference>
<dbReference type="SUPFAM" id="SSF46894">
    <property type="entry name" value="C-terminal effector domain of the bipartite response regulators"/>
    <property type="match status" value="1"/>
</dbReference>
<evidence type="ECO:0000256" key="2">
    <source>
        <dbReference type="ARBA" id="ARBA00022840"/>
    </source>
</evidence>
<dbReference type="GO" id="GO:0005524">
    <property type="term" value="F:ATP binding"/>
    <property type="evidence" value="ECO:0007669"/>
    <property type="project" value="UniProtKB-KW"/>
</dbReference>
<gene>
    <name evidence="4" type="ORF">D7231_17010</name>
</gene>
<comment type="caution">
    <text evidence="4">The sequence shown here is derived from an EMBL/GenBank/DDBJ whole genome shotgun (WGS) entry which is preliminary data.</text>
</comment>
<dbReference type="InterPro" id="IPR000792">
    <property type="entry name" value="Tscrpt_reg_LuxR_C"/>
</dbReference>
<dbReference type="AlphaFoldDB" id="A0A3B0BH67"/>
<dbReference type="PANTHER" id="PTHR16305">
    <property type="entry name" value="TESTICULAR SOLUBLE ADENYLYL CYCLASE"/>
    <property type="match status" value="1"/>
</dbReference>
<accession>A0A3B0BH67</accession>
<dbReference type="InterPro" id="IPR027417">
    <property type="entry name" value="P-loop_NTPase"/>
</dbReference>
<sequence>MACSSGTAPPPYGEGTRVHDILKAAGAGRGQSILIEGTAGMGRTRLLRHAMDQAGEHGLHLLSARARASEQDVEYSIAQQLMAGARTLLADALPGPDGPAAPPDPWEAHFNCPAPYAAHPSPGAAAVHPLARLLSTGTPLMLAVDDLQWADTASLRCLGYLMARLENTPVAVVATVALGETPGDPVLAEVLSSFRHRTLLRGLSAEDTARIAADAFAAPGLDPGPDPDATDAAPDPRFVEACRSATGGSPYLLEALFRVMRLHGLRPDAEAVDRIGDLAPVEVADTLLPRYDRAYPGAAAVLQAIAVLDGSATTAMTARLLGLDPLGAADVVDALIRAGALTGQDSIVRFARPVLRTAVLASVPPSRRDALHARAAELLHESGAPAERVAAQLLRVRSTLGLHWTCAVLSTAAGELIQRGDPDRARAYLHRGLEECQGACRGKLLRALGRIELAADPAAAVEHLRRALALEPDAACRADIRLCTAHALQLLGRPEEAERVLLEGVAEARGAEEDAADVLRAERCLLRELNHAVDAAVEADCAGAAEALPPAATATPGERHTRLSLAALRSSRRGEERDRAVHQARQALQEEHVSLDWRIATRTVPLQVLARADELDLALSECRALLDRARAEGSRTLLTIAHSMRAEVRYRSGDIAGCLEDARAALEPAGSSPSGHWSRTGQAMAAVVASLLETGELREANRALSDFGLDADVPEGAGFAALLFHRGRLRVACGHPQAGLADLMECGRRLGAAGQLNPSVLSWRSEAALVHAALGEREAALALVEEELARARRWGGRRATGRALRAAGLLAKGLGGEEALREAVEVLEESAARLDLARALTDLGILMRKSSRLGEAREHLRRAQSLAEQCGAAVLAQTARQELLAAGARPRRPTEVGIDALTPTERRVALMAVAKFTNREIAAKMFVTQRTVELHLSRVYRKLAVTGRSGLAEYFARPESGSAGADLPECAAEPAAWSGARAG</sequence>
<dbReference type="SMART" id="SM00421">
    <property type="entry name" value="HTH_LUXR"/>
    <property type="match status" value="1"/>
</dbReference>
<reference evidence="4 5" key="1">
    <citation type="journal article" date="2015" name="Antonie Van Leeuwenhoek">
        <title>Streptomyces klenkii sp. nov., isolated from deep marine sediment.</title>
        <authorList>
            <person name="Veyisoglu A."/>
            <person name="Sahin N."/>
        </authorList>
    </citation>
    <scope>NUCLEOTIDE SEQUENCE [LARGE SCALE GENOMIC DNA]</scope>
    <source>
        <strain evidence="4 5">KCTC 29202</strain>
    </source>
</reference>
<dbReference type="Proteomes" id="UP000270343">
    <property type="component" value="Unassembled WGS sequence"/>
</dbReference>
<organism evidence="4 5">
    <name type="scientific">Streptomyces klenkii</name>
    <dbReference type="NCBI Taxonomy" id="1420899"/>
    <lineage>
        <taxon>Bacteria</taxon>
        <taxon>Bacillati</taxon>
        <taxon>Actinomycetota</taxon>
        <taxon>Actinomycetes</taxon>
        <taxon>Kitasatosporales</taxon>
        <taxon>Streptomycetaceae</taxon>
        <taxon>Streptomyces</taxon>
    </lineage>
</organism>
<dbReference type="Pfam" id="PF13191">
    <property type="entry name" value="AAA_16"/>
    <property type="match status" value="1"/>
</dbReference>
<proteinExistence type="predicted"/>
<name>A0A3B0BH67_9ACTN</name>
<dbReference type="InterPro" id="IPR011990">
    <property type="entry name" value="TPR-like_helical_dom_sf"/>
</dbReference>
<dbReference type="GO" id="GO:0006355">
    <property type="term" value="P:regulation of DNA-templated transcription"/>
    <property type="evidence" value="ECO:0007669"/>
    <property type="project" value="InterPro"/>
</dbReference>
<dbReference type="Gene3D" id="1.25.40.10">
    <property type="entry name" value="Tetratricopeptide repeat domain"/>
    <property type="match status" value="2"/>
</dbReference>
<keyword evidence="5" id="KW-1185">Reference proteome</keyword>
<dbReference type="PANTHER" id="PTHR16305:SF35">
    <property type="entry name" value="TRANSCRIPTIONAL ACTIVATOR DOMAIN"/>
    <property type="match status" value="1"/>
</dbReference>
<evidence type="ECO:0000259" key="3">
    <source>
        <dbReference type="PROSITE" id="PS50043"/>
    </source>
</evidence>
<dbReference type="SUPFAM" id="SSF52540">
    <property type="entry name" value="P-loop containing nucleoside triphosphate hydrolases"/>
    <property type="match status" value="1"/>
</dbReference>
<dbReference type="GO" id="GO:0003677">
    <property type="term" value="F:DNA binding"/>
    <property type="evidence" value="ECO:0007669"/>
    <property type="project" value="InterPro"/>
</dbReference>
<dbReference type="Gene3D" id="1.10.10.10">
    <property type="entry name" value="Winged helix-like DNA-binding domain superfamily/Winged helix DNA-binding domain"/>
    <property type="match status" value="1"/>
</dbReference>
<dbReference type="InterPro" id="IPR041664">
    <property type="entry name" value="AAA_16"/>
</dbReference>
<feature type="domain" description="HTH luxR-type" evidence="3">
    <location>
        <begin position="894"/>
        <end position="959"/>
    </location>
</feature>
<dbReference type="Pfam" id="PF00196">
    <property type="entry name" value="GerE"/>
    <property type="match status" value="1"/>
</dbReference>